<dbReference type="Pfam" id="PF00149">
    <property type="entry name" value="Metallophos"/>
    <property type="match status" value="1"/>
</dbReference>
<reference evidence="5" key="1">
    <citation type="submission" date="2018-01" db="EMBL/GenBank/DDBJ databases">
        <authorList>
            <person name="Yu X.-D."/>
        </authorList>
    </citation>
    <scope>NUCLEOTIDE SEQUENCE</scope>
    <source>
        <strain evidence="5">ZX-21</strain>
    </source>
</reference>
<dbReference type="InterPro" id="IPR029052">
    <property type="entry name" value="Metallo-depent_PP-like"/>
</dbReference>
<gene>
    <name evidence="5" type="ORF">C0068_04850</name>
</gene>
<dbReference type="PROSITE" id="PS51318">
    <property type="entry name" value="TAT"/>
    <property type="match status" value="1"/>
</dbReference>
<sequence length="515" mass="56324">MSLPRDPTSRPLPLRPLTRRRFVAASLAGLALTACGGGGSSRSTDGSLITPEPVPEPTPQPEPIPDTEVPGPMMPRGLHSSLVGDSHSSRTITWFTDGEDAPLSWLEFSSFDDDADEFAIQNDPFEFSVEASSSQTTGIESFTHRASADGIDPDRPLCYRVGSDEGGWSAVYVIKPSPKEEWSFIHFGDHGTGELAQLVTAEVMRTPSDLLMLAGDLSYANGDQQIWDVWFDQVQPLLASRITMVAPGNHEQKDFGGDTFKNRFSHPPKPLTSSFGANDPGSTFYSFDYNRVHFLVTTAGALIGDGTLPEELLNIEVDLANAAFRRLRGEIDFIIVMQHFTIWTDQLDRSPANFTLVALEENIFLRYGVDLVIVGHDHIYQRSAPMFLGLPNPLGYVQMMVGTGGASIRLLDDDGTQIWSESSFVGIGFAHYKVSKGKIKIDYIGAPPLDMSDAGREYSEGVFEVLDSAEISAKSLLACSQCAMPARGPDVLLKNFEAIAAHTHDRNRRALRHCG</sequence>
<dbReference type="RefSeq" id="WP_103683360.1">
    <property type="nucleotide sequence ID" value="NZ_PQGG01000010.1"/>
</dbReference>
<dbReference type="PANTHER" id="PTHR45867:SF3">
    <property type="entry name" value="ACID PHOSPHATASE TYPE 7"/>
    <property type="match status" value="1"/>
</dbReference>
<dbReference type="Gene3D" id="3.60.21.10">
    <property type="match status" value="1"/>
</dbReference>
<feature type="region of interest" description="Disordered" evidence="2">
    <location>
        <begin position="34"/>
        <end position="76"/>
    </location>
</feature>
<dbReference type="GO" id="GO:0003993">
    <property type="term" value="F:acid phosphatase activity"/>
    <property type="evidence" value="ECO:0007669"/>
    <property type="project" value="InterPro"/>
</dbReference>
<keyword evidence="1" id="KW-0732">Signal</keyword>
<organism evidence="5 6">
    <name type="scientific">Zhongshania marina</name>
    <dbReference type="NCBI Taxonomy" id="2304603"/>
    <lineage>
        <taxon>Bacteria</taxon>
        <taxon>Pseudomonadati</taxon>
        <taxon>Pseudomonadota</taxon>
        <taxon>Gammaproteobacteria</taxon>
        <taxon>Cellvibrionales</taxon>
        <taxon>Spongiibacteraceae</taxon>
        <taxon>Zhongshania</taxon>
    </lineage>
</organism>
<evidence type="ECO:0000313" key="5">
    <source>
        <dbReference type="EMBL" id="POP53920.1"/>
    </source>
</evidence>
<dbReference type="InterPro" id="IPR008963">
    <property type="entry name" value="Purple_acid_Pase-like_N"/>
</dbReference>
<dbReference type="EMBL" id="PQGG01000010">
    <property type="protein sequence ID" value="POP53920.1"/>
    <property type="molecule type" value="Genomic_DNA"/>
</dbReference>
<feature type="compositionally biased region" description="Pro residues" evidence="2">
    <location>
        <begin position="52"/>
        <end position="64"/>
    </location>
</feature>
<dbReference type="PANTHER" id="PTHR45867">
    <property type="entry name" value="PURPLE ACID PHOSPHATASE"/>
    <property type="match status" value="1"/>
</dbReference>
<feature type="compositionally biased region" description="Low complexity" evidence="2">
    <location>
        <begin position="41"/>
        <end position="51"/>
    </location>
</feature>
<feature type="domain" description="Calcineurin-like phosphoesterase" evidence="3">
    <location>
        <begin position="184"/>
        <end position="380"/>
    </location>
</feature>
<evidence type="ECO:0000313" key="6">
    <source>
        <dbReference type="Proteomes" id="UP000237222"/>
    </source>
</evidence>
<dbReference type="AlphaFoldDB" id="A0A2S4HJ38"/>
<dbReference type="InterPro" id="IPR015914">
    <property type="entry name" value="PAPs_N"/>
</dbReference>
<dbReference type="PROSITE" id="PS51257">
    <property type="entry name" value="PROKAR_LIPOPROTEIN"/>
    <property type="match status" value="1"/>
</dbReference>
<dbReference type="Pfam" id="PF16656">
    <property type="entry name" value="Pur_ac_phosph_N"/>
    <property type="match status" value="1"/>
</dbReference>
<dbReference type="InterPro" id="IPR004843">
    <property type="entry name" value="Calcineurin-like_PHP"/>
</dbReference>
<evidence type="ECO:0000259" key="4">
    <source>
        <dbReference type="Pfam" id="PF16656"/>
    </source>
</evidence>
<dbReference type="SUPFAM" id="SSF56300">
    <property type="entry name" value="Metallo-dependent phosphatases"/>
    <property type="match status" value="1"/>
</dbReference>
<name>A0A2S4HJ38_9GAMM</name>
<accession>A0A2S4HJ38</accession>
<comment type="caution">
    <text evidence="5">The sequence shown here is derived from an EMBL/GenBank/DDBJ whole genome shotgun (WGS) entry which is preliminary data.</text>
</comment>
<dbReference type="OrthoDB" id="9804511at2"/>
<feature type="domain" description="Purple acid phosphatase N-terminal" evidence="4">
    <location>
        <begin position="75"/>
        <end position="174"/>
    </location>
</feature>
<dbReference type="SUPFAM" id="SSF49363">
    <property type="entry name" value="Purple acid phosphatase, N-terminal domain"/>
    <property type="match status" value="1"/>
</dbReference>
<evidence type="ECO:0000256" key="1">
    <source>
        <dbReference type="ARBA" id="ARBA00022729"/>
    </source>
</evidence>
<dbReference type="GO" id="GO:0046872">
    <property type="term" value="F:metal ion binding"/>
    <property type="evidence" value="ECO:0007669"/>
    <property type="project" value="InterPro"/>
</dbReference>
<proteinExistence type="predicted"/>
<protein>
    <submittedName>
        <fullName evidence="5">Serine/threonine protein phosphatase</fullName>
    </submittedName>
</protein>
<dbReference type="InterPro" id="IPR006311">
    <property type="entry name" value="TAT_signal"/>
</dbReference>
<dbReference type="Proteomes" id="UP000237222">
    <property type="component" value="Unassembled WGS sequence"/>
</dbReference>
<evidence type="ECO:0000259" key="3">
    <source>
        <dbReference type="Pfam" id="PF00149"/>
    </source>
</evidence>
<evidence type="ECO:0000256" key="2">
    <source>
        <dbReference type="SAM" id="MobiDB-lite"/>
    </source>
</evidence>